<evidence type="ECO:0000313" key="2">
    <source>
        <dbReference type="Proteomes" id="UP001147733"/>
    </source>
</evidence>
<proteinExistence type="predicted"/>
<accession>A0A9W9TP89</accession>
<organism evidence="1 2">
    <name type="scientific">Penicillium citrinum</name>
    <dbReference type="NCBI Taxonomy" id="5077"/>
    <lineage>
        <taxon>Eukaryota</taxon>
        <taxon>Fungi</taxon>
        <taxon>Dikarya</taxon>
        <taxon>Ascomycota</taxon>
        <taxon>Pezizomycotina</taxon>
        <taxon>Eurotiomycetes</taxon>
        <taxon>Eurotiomycetidae</taxon>
        <taxon>Eurotiales</taxon>
        <taxon>Aspergillaceae</taxon>
        <taxon>Penicillium</taxon>
    </lineage>
</organism>
<dbReference type="AlphaFoldDB" id="A0A9W9TP89"/>
<sequence>MPYWNPPLVIGTRMNGANENMVKPEMIISDPYPEIMGKKVANIFSVEVNDMGPQPHTNNAIRGALRGDTEHPRDFHIEVFDWKKFDLCAEVVFYTAPNAKEVYLYSSGNTAVLRGWASDPCLSKLKNVRHLE</sequence>
<dbReference type="RefSeq" id="XP_056500743.1">
    <property type="nucleotide sequence ID" value="XM_056643929.1"/>
</dbReference>
<evidence type="ECO:0000313" key="1">
    <source>
        <dbReference type="EMBL" id="KAJ5233243.1"/>
    </source>
</evidence>
<protein>
    <submittedName>
        <fullName evidence="1">Uncharacterized protein</fullName>
    </submittedName>
</protein>
<comment type="caution">
    <text evidence="1">The sequence shown here is derived from an EMBL/GenBank/DDBJ whole genome shotgun (WGS) entry which is preliminary data.</text>
</comment>
<dbReference type="EMBL" id="JAPQKT010000004">
    <property type="protein sequence ID" value="KAJ5233243.1"/>
    <property type="molecule type" value="Genomic_DNA"/>
</dbReference>
<dbReference type="OrthoDB" id="5386278at2759"/>
<reference evidence="1" key="1">
    <citation type="submission" date="2022-11" db="EMBL/GenBank/DDBJ databases">
        <authorList>
            <person name="Petersen C."/>
        </authorList>
    </citation>
    <scope>NUCLEOTIDE SEQUENCE</scope>
    <source>
        <strain evidence="1">IBT 23319</strain>
    </source>
</reference>
<dbReference type="GeneID" id="81383096"/>
<dbReference type="Proteomes" id="UP001147733">
    <property type="component" value="Unassembled WGS sequence"/>
</dbReference>
<reference evidence="1" key="2">
    <citation type="journal article" date="2023" name="IMA Fungus">
        <title>Comparative genomic study of the Penicillium genus elucidates a diverse pangenome and 15 lateral gene transfer events.</title>
        <authorList>
            <person name="Petersen C."/>
            <person name="Sorensen T."/>
            <person name="Nielsen M.R."/>
            <person name="Sondergaard T.E."/>
            <person name="Sorensen J.L."/>
            <person name="Fitzpatrick D.A."/>
            <person name="Frisvad J.C."/>
            <person name="Nielsen K.L."/>
        </authorList>
    </citation>
    <scope>NUCLEOTIDE SEQUENCE</scope>
    <source>
        <strain evidence="1">IBT 23319</strain>
    </source>
</reference>
<name>A0A9W9TP89_PENCI</name>
<keyword evidence="2" id="KW-1185">Reference proteome</keyword>
<gene>
    <name evidence="1" type="ORF">N7469_005009</name>
</gene>